<evidence type="ECO:0000256" key="4">
    <source>
        <dbReference type="ARBA" id="ARBA00022827"/>
    </source>
</evidence>
<dbReference type="InterPro" id="IPR016166">
    <property type="entry name" value="FAD-bd_PCMH"/>
</dbReference>
<dbReference type="GO" id="GO:0071949">
    <property type="term" value="F:FAD binding"/>
    <property type="evidence" value="ECO:0007669"/>
    <property type="project" value="InterPro"/>
</dbReference>
<dbReference type="Pfam" id="PF08031">
    <property type="entry name" value="BBE"/>
    <property type="match status" value="1"/>
</dbReference>
<evidence type="ECO:0000256" key="5">
    <source>
        <dbReference type="ARBA" id="ARBA00023002"/>
    </source>
</evidence>
<feature type="domain" description="FAD-binding PCMH-type" evidence="7">
    <location>
        <begin position="35"/>
        <end position="226"/>
    </location>
</feature>
<feature type="region of interest" description="Disordered" evidence="6">
    <location>
        <begin position="315"/>
        <end position="334"/>
    </location>
</feature>
<keyword evidence="3" id="KW-0285">Flavoprotein</keyword>
<dbReference type="PROSITE" id="PS51387">
    <property type="entry name" value="FAD_PCMH"/>
    <property type="match status" value="1"/>
</dbReference>
<dbReference type="Gene3D" id="3.40.462.20">
    <property type="match status" value="1"/>
</dbReference>
<accession>A0A5N6ITP5</accession>
<reference evidence="8 9" key="1">
    <citation type="submission" date="2019-04" db="EMBL/GenBank/DDBJ databases">
        <title>Fungal friends and foes A comparative genomics study of 23 Aspergillus species from section Flavi.</title>
        <authorList>
            <consortium name="DOE Joint Genome Institute"/>
            <person name="Kjaerbolling I."/>
            <person name="Vesth T.C."/>
            <person name="Frisvad J.C."/>
            <person name="Nybo J.L."/>
            <person name="Theobald S."/>
            <person name="Kildgaard S."/>
            <person name="Petersen T.I."/>
            <person name="Kuo A."/>
            <person name="Sato A."/>
            <person name="Lyhne E.K."/>
            <person name="Kogle M.E."/>
            <person name="Wiebenga A."/>
            <person name="Kun R.S."/>
            <person name="Lubbers R.J."/>
            <person name="Makela M.R."/>
            <person name="Barry K."/>
            <person name="Chovatia M."/>
            <person name="Clum A."/>
            <person name="Daum C."/>
            <person name="Haridas S."/>
            <person name="He G."/>
            <person name="LaButti K."/>
            <person name="Lipzen A."/>
            <person name="Mondo S."/>
            <person name="Pangilinan J."/>
            <person name="Riley R."/>
            <person name="Salamov A."/>
            <person name="Simmons B.A."/>
            <person name="Magnuson J.K."/>
            <person name="Henrissat B."/>
            <person name="Mortensen U.H."/>
            <person name="Larsen T.O."/>
            <person name="De vries R.P."/>
            <person name="Grigoriev I.V."/>
            <person name="Machida M."/>
            <person name="Baker S.E."/>
            <person name="Andersen M.R."/>
        </authorList>
    </citation>
    <scope>NUCLEOTIDE SEQUENCE [LARGE SCALE GENOMIC DNA]</scope>
    <source>
        <strain evidence="8 9">CBS 117635</strain>
    </source>
</reference>
<dbReference type="SUPFAM" id="SSF56176">
    <property type="entry name" value="FAD-binding/transporter-associated domain-like"/>
    <property type="match status" value="1"/>
</dbReference>
<dbReference type="InterPro" id="IPR036318">
    <property type="entry name" value="FAD-bd_PCMH-like_sf"/>
</dbReference>
<sequence>MSGILASLEFEQIPVYKPGEVEYEKSVATAYLLYRFARPSYVVQPTHPAQVQDIVRYLVEYNDRQNPDSQVSITIKNGGHSYAGFSSTDKGILLDLSKMNRVKLNLDKDSHPKSVTIRGGALWGHVYKQLINGRHKGYMLAGGDCPTVGVSGFVLGGGLSAFSRSLGMACDNLTEATIITADGRMVTVGENSDPDSNEGKLFWALRGGGAGNFGIVVQLKMNIHQLQKEDDSARTRETVIAGRYTWFPYPGEVEEAKFMATMNEFYTTKWADSLAIHSTWICDLQEARTLPAVRFIVYHNGEKNSFDKQLDKFVEQGNPSDQTRERRRELAEPLRRRSLAEPTTLFLHETLLAQWSEETQMFFPSDKSYKYFSSFVFENDESTIKEVTSMIKDRMRAFRDQFSRQQGLLQVTLIHSGGKAGSPTANATAFPWRKDICYIAYIMVRWREKWLGEEMKSFCVSFTGELREKSMKGKAAFINFADKTLRRNQYEDAYYDVNVIKLQEVKAHWDPKNLFHFSQSIRLVSPDAGYAAVAELRLQHVS</sequence>
<evidence type="ECO:0000259" key="7">
    <source>
        <dbReference type="PROSITE" id="PS51387"/>
    </source>
</evidence>
<gene>
    <name evidence="8" type="ORF">BDV30DRAFT_251475</name>
</gene>
<comment type="cofactor">
    <cofactor evidence="1">
        <name>FAD</name>
        <dbReference type="ChEBI" id="CHEBI:57692"/>
    </cofactor>
</comment>
<evidence type="ECO:0000256" key="6">
    <source>
        <dbReference type="SAM" id="MobiDB-lite"/>
    </source>
</evidence>
<dbReference type="Gene3D" id="3.30.465.10">
    <property type="match status" value="1"/>
</dbReference>
<dbReference type="Proteomes" id="UP000326289">
    <property type="component" value="Unassembled WGS sequence"/>
</dbReference>
<evidence type="ECO:0000256" key="2">
    <source>
        <dbReference type="ARBA" id="ARBA00005466"/>
    </source>
</evidence>
<name>A0A5N6ITP5_9EURO</name>
<feature type="compositionally biased region" description="Basic and acidic residues" evidence="6">
    <location>
        <begin position="322"/>
        <end position="334"/>
    </location>
</feature>
<dbReference type="InterPro" id="IPR016169">
    <property type="entry name" value="FAD-bd_PCMH_sub2"/>
</dbReference>
<dbReference type="Pfam" id="PF01565">
    <property type="entry name" value="FAD_binding_4"/>
    <property type="match status" value="1"/>
</dbReference>
<dbReference type="InterPro" id="IPR012951">
    <property type="entry name" value="BBE"/>
</dbReference>
<dbReference type="InterPro" id="IPR050416">
    <property type="entry name" value="FAD-linked_Oxidoreductase"/>
</dbReference>
<dbReference type="AlphaFoldDB" id="A0A5N6ITP5"/>
<dbReference type="PANTHER" id="PTHR42973:SF39">
    <property type="entry name" value="FAD-BINDING PCMH-TYPE DOMAIN-CONTAINING PROTEIN"/>
    <property type="match status" value="1"/>
</dbReference>
<dbReference type="PANTHER" id="PTHR42973">
    <property type="entry name" value="BINDING OXIDOREDUCTASE, PUTATIVE (AFU_ORTHOLOGUE AFUA_1G17690)-RELATED"/>
    <property type="match status" value="1"/>
</dbReference>
<keyword evidence="4" id="KW-0274">FAD</keyword>
<evidence type="ECO:0000313" key="9">
    <source>
        <dbReference type="Proteomes" id="UP000326289"/>
    </source>
</evidence>
<dbReference type="InterPro" id="IPR006094">
    <property type="entry name" value="Oxid_FAD_bind_N"/>
</dbReference>
<dbReference type="EMBL" id="ML732850">
    <property type="protein sequence ID" value="KAB8269269.1"/>
    <property type="molecule type" value="Genomic_DNA"/>
</dbReference>
<dbReference type="GO" id="GO:0016491">
    <property type="term" value="F:oxidoreductase activity"/>
    <property type="evidence" value="ECO:0007669"/>
    <property type="project" value="UniProtKB-KW"/>
</dbReference>
<proteinExistence type="inferred from homology"/>
<evidence type="ECO:0000256" key="1">
    <source>
        <dbReference type="ARBA" id="ARBA00001974"/>
    </source>
</evidence>
<protein>
    <recommendedName>
        <fullName evidence="7">FAD-binding PCMH-type domain-containing protein</fullName>
    </recommendedName>
</protein>
<comment type="similarity">
    <text evidence="2">Belongs to the oxygen-dependent FAD-linked oxidoreductase family.</text>
</comment>
<organism evidence="8 9">
    <name type="scientific">Aspergillus minisclerotigenes</name>
    <dbReference type="NCBI Taxonomy" id="656917"/>
    <lineage>
        <taxon>Eukaryota</taxon>
        <taxon>Fungi</taxon>
        <taxon>Dikarya</taxon>
        <taxon>Ascomycota</taxon>
        <taxon>Pezizomycotina</taxon>
        <taxon>Eurotiomycetes</taxon>
        <taxon>Eurotiomycetidae</taxon>
        <taxon>Eurotiales</taxon>
        <taxon>Aspergillaceae</taxon>
        <taxon>Aspergillus</taxon>
        <taxon>Aspergillus subgen. Circumdati</taxon>
    </lineage>
</organism>
<evidence type="ECO:0000256" key="3">
    <source>
        <dbReference type="ARBA" id="ARBA00022630"/>
    </source>
</evidence>
<keyword evidence="5" id="KW-0560">Oxidoreductase</keyword>
<evidence type="ECO:0000313" key="8">
    <source>
        <dbReference type="EMBL" id="KAB8269269.1"/>
    </source>
</evidence>
<keyword evidence="9" id="KW-1185">Reference proteome</keyword>